<keyword evidence="5" id="KW-1185">Reference proteome</keyword>
<gene>
    <name evidence="4" type="ORF">KGA66_05120</name>
</gene>
<evidence type="ECO:0000313" key="4">
    <source>
        <dbReference type="EMBL" id="MBS2962415.1"/>
    </source>
</evidence>
<comment type="caution">
    <text evidence="4">The sequence shown here is derived from an EMBL/GenBank/DDBJ whole genome shotgun (WGS) entry which is preliminary data.</text>
</comment>
<sequence length="351" mass="35595">MPRRRTVTLAVSGALLAVFGIGVYFQPVPYAEMTPGPTFDTLGSYQGTPLITITGHPTYNTKGELRMVTVGVSSQDYQMPLGTALVGWLSSDEAIVPKETIYPPGTTQQQSDQENAVAFTDSQDAAITAALGALGIKPTGSEVVIASVAAGTPADGKLQAGDVIKSLDGTAITSGGDSGLKQLQDVIQKVTPGGQVTFVVSRGAKEQTVTTGTVKSSKGRTVVGISVEGENTFPFDVSIQLNGVGGPSAGMMFALGIIDKLTPGGDLSGGRIVAGTGTIDASGNVGAIGGIQMKTIGARRDGATVFLAPADNCADAKANLPSGLELAKVSTLQDALNALADLRAGKTPPSC</sequence>
<dbReference type="InterPro" id="IPR027065">
    <property type="entry name" value="Lon_Prtase"/>
</dbReference>
<dbReference type="SUPFAM" id="SSF54211">
    <property type="entry name" value="Ribosomal protein S5 domain 2-like"/>
    <property type="match status" value="1"/>
</dbReference>
<protein>
    <recommendedName>
        <fullName evidence="1">endopeptidase La</fullName>
        <ecNumber evidence="1">3.4.21.53</ecNumber>
    </recommendedName>
</protein>
<dbReference type="InterPro" id="IPR014721">
    <property type="entry name" value="Ribsml_uS5_D2-typ_fold_subgr"/>
</dbReference>
<keyword evidence="1" id="KW-0378">Hydrolase</keyword>
<dbReference type="InterPro" id="IPR008269">
    <property type="entry name" value="Lon_proteolytic"/>
</dbReference>
<dbReference type="Pfam" id="PF13180">
    <property type="entry name" value="PDZ_2"/>
    <property type="match status" value="1"/>
</dbReference>
<dbReference type="AlphaFoldDB" id="A0A8J7WMZ4"/>
<evidence type="ECO:0000256" key="1">
    <source>
        <dbReference type="PROSITE-ProRule" id="PRU01122"/>
    </source>
</evidence>
<feature type="active site" evidence="1">
    <location>
        <position position="294"/>
    </location>
</feature>
<comment type="similarity">
    <text evidence="1">Belongs to the peptidase S16 family.</text>
</comment>
<dbReference type="InterPro" id="IPR020568">
    <property type="entry name" value="Ribosomal_Su5_D2-typ_SF"/>
</dbReference>
<organism evidence="4 5">
    <name type="scientific">Actinocrinis puniceicyclus</name>
    <dbReference type="NCBI Taxonomy" id="977794"/>
    <lineage>
        <taxon>Bacteria</taxon>
        <taxon>Bacillati</taxon>
        <taxon>Actinomycetota</taxon>
        <taxon>Actinomycetes</taxon>
        <taxon>Catenulisporales</taxon>
        <taxon>Actinospicaceae</taxon>
        <taxon>Actinocrinis</taxon>
    </lineage>
</organism>
<dbReference type="GO" id="GO:0005524">
    <property type="term" value="F:ATP binding"/>
    <property type="evidence" value="ECO:0007669"/>
    <property type="project" value="InterPro"/>
</dbReference>
<dbReference type="GO" id="GO:0004252">
    <property type="term" value="F:serine-type endopeptidase activity"/>
    <property type="evidence" value="ECO:0007669"/>
    <property type="project" value="UniProtKB-UniRule"/>
</dbReference>
<feature type="domain" description="Lon proteolytic" evidence="3">
    <location>
        <begin position="244"/>
        <end position="342"/>
    </location>
</feature>
<evidence type="ECO:0000313" key="5">
    <source>
        <dbReference type="Proteomes" id="UP000677913"/>
    </source>
</evidence>
<dbReference type="InterPro" id="IPR001478">
    <property type="entry name" value="PDZ"/>
</dbReference>
<feature type="domain" description="PDZ" evidence="2">
    <location>
        <begin position="116"/>
        <end position="174"/>
    </location>
</feature>
<dbReference type="GO" id="GO:0006508">
    <property type="term" value="P:proteolysis"/>
    <property type="evidence" value="ECO:0007669"/>
    <property type="project" value="UniProtKB-KW"/>
</dbReference>
<dbReference type="SMART" id="SM00228">
    <property type="entry name" value="PDZ"/>
    <property type="match status" value="1"/>
</dbReference>
<reference evidence="4" key="1">
    <citation type="submission" date="2021-04" db="EMBL/GenBank/DDBJ databases">
        <title>Genome based classification of Actinospica acidithermotolerans sp. nov., an actinobacterium isolated from an Indonesian hot spring.</title>
        <authorList>
            <person name="Kusuma A.B."/>
            <person name="Putra K.E."/>
            <person name="Nafisah S."/>
            <person name="Loh J."/>
            <person name="Nouioui I."/>
            <person name="Goodfellow M."/>
        </authorList>
    </citation>
    <scope>NUCLEOTIDE SEQUENCE</scope>
    <source>
        <strain evidence="4">DSM 45618</strain>
    </source>
</reference>
<dbReference type="EMBL" id="JAGSXH010000011">
    <property type="protein sequence ID" value="MBS2962415.1"/>
    <property type="molecule type" value="Genomic_DNA"/>
</dbReference>
<dbReference type="Gene3D" id="3.30.230.10">
    <property type="match status" value="1"/>
</dbReference>
<dbReference type="GO" id="GO:0004176">
    <property type="term" value="F:ATP-dependent peptidase activity"/>
    <property type="evidence" value="ECO:0007669"/>
    <property type="project" value="UniProtKB-UniRule"/>
</dbReference>
<evidence type="ECO:0000259" key="3">
    <source>
        <dbReference type="PROSITE" id="PS51786"/>
    </source>
</evidence>
<keyword evidence="1" id="KW-0720">Serine protease</keyword>
<name>A0A8J7WMZ4_9ACTN</name>
<feature type="active site" evidence="1">
    <location>
        <position position="248"/>
    </location>
</feature>
<dbReference type="InterPro" id="IPR036034">
    <property type="entry name" value="PDZ_sf"/>
</dbReference>
<evidence type="ECO:0000259" key="2">
    <source>
        <dbReference type="PROSITE" id="PS50106"/>
    </source>
</evidence>
<dbReference type="PROSITE" id="PS51786">
    <property type="entry name" value="LON_PROTEOLYTIC"/>
    <property type="match status" value="1"/>
</dbReference>
<dbReference type="Proteomes" id="UP000677913">
    <property type="component" value="Unassembled WGS sequence"/>
</dbReference>
<dbReference type="PANTHER" id="PTHR10046">
    <property type="entry name" value="ATP DEPENDENT LON PROTEASE FAMILY MEMBER"/>
    <property type="match status" value="1"/>
</dbReference>
<dbReference type="GO" id="GO:0030163">
    <property type="term" value="P:protein catabolic process"/>
    <property type="evidence" value="ECO:0007669"/>
    <property type="project" value="InterPro"/>
</dbReference>
<proteinExistence type="inferred from homology"/>
<comment type="catalytic activity">
    <reaction evidence="1">
        <text>Hydrolysis of proteins in presence of ATP.</text>
        <dbReference type="EC" id="3.4.21.53"/>
    </reaction>
</comment>
<dbReference type="RefSeq" id="WP_211465051.1">
    <property type="nucleotide sequence ID" value="NZ_JAGSXH010000011.1"/>
</dbReference>
<dbReference type="Pfam" id="PF05362">
    <property type="entry name" value="Lon_C"/>
    <property type="match status" value="1"/>
</dbReference>
<dbReference type="SUPFAM" id="SSF50156">
    <property type="entry name" value="PDZ domain-like"/>
    <property type="match status" value="1"/>
</dbReference>
<dbReference type="EC" id="3.4.21.53" evidence="1"/>
<accession>A0A8J7WMZ4</accession>
<keyword evidence="1" id="KW-0645">Protease</keyword>
<dbReference type="PROSITE" id="PS50106">
    <property type="entry name" value="PDZ"/>
    <property type="match status" value="1"/>
</dbReference>